<reference evidence="1" key="1">
    <citation type="journal article" date="2004" name="Nature">
        <title>Genome duplication in the teleost fish Tetraodon nigroviridis reveals the early vertebrate proto-karyotype.</title>
        <authorList>
            <person name="Jaillon O."/>
            <person name="Aury J.-M."/>
            <person name="Brunet F."/>
            <person name="Petit J.-L."/>
            <person name="Stange-Thomann N."/>
            <person name="Mauceli E."/>
            <person name="Bouneau L."/>
            <person name="Fischer C."/>
            <person name="Ozouf-Costaz C."/>
            <person name="Bernot A."/>
            <person name="Nicaud S."/>
            <person name="Jaffe D."/>
            <person name="Fisher S."/>
            <person name="Lutfalla G."/>
            <person name="Dossat C."/>
            <person name="Segurens B."/>
            <person name="Dasilva C."/>
            <person name="Salanoubat M."/>
            <person name="Levy M."/>
            <person name="Boudet N."/>
            <person name="Castellano S."/>
            <person name="Anthouard V."/>
            <person name="Jubin C."/>
            <person name="Castelli V."/>
            <person name="Katinka M."/>
            <person name="Vacherie B."/>
            <person name="Biemont C."/>
            <person name="Skalli Z."/>
            <person name="Cattolico L."/>
            <person name="Poulain J."/>
            <person name="De Berardinis V."/>
            <person name="Cruaud C."/>
            <person name="Duprat S."/>
            <person name="Brottier P."/>
            <person name="Coutanceau J.-P."/>
            <person name="Gouzy J."/>
            <person name="Parra G."/>
            <person name="Lardier G."/>
            <person name="Chapple C."/>
            <person name="McKernan K.J."/>
            <person name="McEwan P."/>
            <person name="Bosak S."/>
            <person name="Kellis M."/>
            <person name="Volff J.-N."/>
            <person name="Guigo R."/>
            <person name="Zody M.C."/>
            <person name="Mesirov J."/>
            <person name="Lindblad-Toh K."/>
            <person name="Birren B."/>
            <person name="Nusbaum C."/>
            <person name="Kahn D."/>
            <person name="Robinson-Rechavi M."/>
            <person name="Laudet V."/>
            <person name="Schachter V."/>
            <person name="Quetier F."/>
            <person name="Saurin W."/>
            <person name="Scarpelli C."/>
            <person name="Wincker P."/>
            <person name="Lander E.S."/>
            <person name="Weissenbach J."/>
            <person name="Roest Crollius H."/>
        </authorList>
    </citation>
    <scope>NUCLEOTIDE SEQUENCE [LARGE SCALE GENOMIC DNA]</scope>
</reference>
<sequence>EKLILELEEERRLRVESQKRLQEVT</sequence>
<dbReference type="EMBL" id="CAAE01024426">
    <property type="protein sequence ID" value="CAG14721.1"/>
    <property type="molecule type" value="Genomic_DNA"/>
</dbReference>
<feature type="non-terminal residue" evidence="1">
    <location>
        <position position="1"/>
    </location>
</feature>
<dbReference type="KEGG" id="tng:GSTEN00036380G001"/>
<name>Q4RA62_TETNG</name>
<evidence type="ECO:0000313" key="1">
    <source>
        <dbReference type="EMBL" id="CAG14721.1"/>
    </source>
</evidence>
<reference evidence="1" key="2">
    <citation type="submission" date="2004-02" db="EMBL/GenBank/DDBJ databases">
        <authorList>
            <consortium name="Genoscope"/>
            <consortium name="Whitehead Institute Centre for Genome Research"/>
        </authorList>
    </citation>
    <scope>NUCLEOTIDE SEQUENCE</scope>
</reference>
<accession>Q4RA62</accession>
<gene>
    <name evidence="1" type="ORF">GSTENG00036380001</name>
</gene>
<proteinExistence type="predicted"/>
<comment type="caution">
    <text evidence="1">The sequence shown here is derived from an EMBL/GenBank/DDBJ whole genome shotgun (WGS) entry which is preliminary data.</text>
</comment>
<organism evidence="1">
    <name type="scientific">Tetraodon nigroviridis</name>
    <name type="common">Spotted green pufferfish</name>
    <name type="synonym">Chelonodon nigroviridis</name>
    <dbReference type="NCBI Taxonomy" id="99883"/>
    <lineage>
        <taxon>Eukaryota</taxon>
        <taxon>Metazoa</taxon>
        <taxon>Chordata</taxon>
        <taxon>Craniata</taxon>
        <taxon>Vertebrata</taxon>
        <taxon>Euteleostomi</taxon>
        <taxon>Actinopterygii</taxon>
        <taxon>Neopterygii</taxon>
        <taxon>Teleostei</taxon>
        <taxon>Neoteleostei</taxon>
        <taxon>Acanthomorphata</taxon>
        <taxon>Eupercaria</taxon>
        <taxon>Tetraodontiformes</taxon>
        <taxon>Tetradontoidea</taxon>
        <taxon>Tetraodontidae</taxon>
        <taxon>Tetraodon</taxon>
    </lineage>
</organism>
<feature type="non-terminal residue" evidence="1">
    <location>
        <position position="25"/>
    </location>
</feature>
<protein>
    <submittedName>
        <fullName evidence="1">(spotted green pufferfish) hypothetical protein</fullName>
    </submittedName>
</protein>
<dbReference type="AlphaFoldDB" id="Q4RA62"/>